<dbReference type="NCBIfam" id="TIGR00330">
    <property type="entry name" value="glpX"/>
    <property type="match status" value="1"/>
</dbReference>
<dbReference type="AlphaFoldDB" id="A0A6J7JXH5"/>
<keyword evidence="1" id="KW-0479">Metal-binding</keyword>
<keyword evidence="2" id="KW-0378">Hydrolase</keyword>
<dbReference type="GO" id="GO:0006094">
    <property type="term" value="P:gluconeogenesis"/>
    <property type="evidence" value="ECO:0007669"/>
    <property type="project" value="InterPro"/>
</dbReference>
<evidence type="ECO:0000256" key="1">
    <source>
        <dbReference type="ARBA" id="ARBA00022723"/>
    </source>
</evidence>
<dbReference type="PANTHER" id="PTHR30447">
    <property type="entry name" value="FRUCTOSE-1,6-BISPHOSPHATASE CLASS 2"/>
    <property type="match status" value="1"/>
</dbReference>
<dbReference type="GO" id="GO:0046872">
    <property type="term" value="F:metal ion binding"/>
    <property type="evidence" value="ECO:0007669"/>
    <property type="project" value="UniProtKB-KW"/>
</dbReference>
<evidence type="ECO:0000256" key="4">
    <source>
        <dbReference type="ARBA" id="ARBA00023277"/>
    </source>
</evidence>
<dbReference type="Gene3D" id="3.30.540.10">
    <property type="entry name" value="Fructose-1,6-Bisphosphatase, subunit A, domain 1"/>
    <property type="match status" value="1"/>
</dbReference>
<reference evidence="5" key="1">
    <citation type="submission" date="2020-05" db="EMBL/GenBank/DDBJ databases">
        <authorList>
            <person name="Chiriac C."/>
            <person name="Salcher M."/>
            <person name="Ghai R."/>
            <person name="Kavagutti S V."/>
        </authorList>
    </citation>
    <scope>NUCLEOTIDE SEQUENCE</scope>
</reference>
<proteinExistence type="predicted"/>
<dbReference type="GO" id="GO:0006071">
    <property type="term" value="P:glycerol metabolic process"/>
    <property type="evidence" value="ECO:0007669"/>
    <property type="project" value="InterPro"/>
</dbReference>
<protein>
    <submittedName>
        <fullName evidence="5">Unannotated protein</fullName>
    </submittedName>
</protein>
<gene>
    <name evidence="5" type="ORF">UFOPK3837_00207</name>
</gene>
<accession>A0A6J7JXH5</accession>
<dbReference type="Gene3D" id="3.40.190.90">
    <property type="match status" value="1"/>
</dbReference>
<name>A0A6J7JXH5_9ZZZZ</name>
<dbReference type="GO" id="GO:0005829">
    <property type="term" value="C:cytosol"/>
    <property type="evidence" value="ECO:0007669"/>
    <property type="project" value="TreeGrafter"/>
</dbReference>
<dbReference type="Pfam" id="PF03320">
    <property type="entry name" value="FBPase_glpX"/>
    <property type="match status" value="1"/>
</dbReference>
<organism evidence="5">
    <name type="scientific">freshwater metagenome</name>
    <dbReference type="NCBI Taxonomy" id="449393"/>
    <lineage>
        <taxon>unclassified sequences</taxon>
        <taxon>metagenomes</taxon>
        <taxon>ecological metagenomes</taxon>
    </lineage>
</organism>
<sequence>MSLADAEQPTLDLLAATLAAVSNCWPLVGVGDKDALDKAAVDAMRYSLNLAEIGGVVVIGEGEKDDAPMLFNGEKLGLNETADWDIAVDPVDGTKLAALGVPGAVSVIAASPRGTMLDCHEVYYMKKIVSGPVGVGLLDIDYSVEQNIRLLAKATGREVEDISVAVINKPRNAQVIKDVEATGATWVRFEEGDIAHAVAAAIIGTGIDLLLGVGGAPEGVVTACAIRALRGFMQGVLAPQTPDEIERALMAGLPISKKLELEDLVSGDRQIFVMTGITDSPLVDGVRTDGEKAVIQSLIIDSDLPDIRRVDLSVEG</sequence>
<evidence type="ECO:0000256" key="3">
    <source>
        <dbReference type="ARBA" id="ARBA00023211"/>
    </source>
</evidence>
<dbReference type="EMBL" id="CAFBNO010000004">
    <property type="protein sequence ID" value="CAB4947389.1"/>
    <property type="molecule type" value="Genomic_DNA"/>
</dbReference>
<dbReference type="PANTHER" id="PTHR30447:SF0">
    <property type="entry name" value="FRUCTOSE-1,6-BISPHOSPHATASE 1 CLASS 2-RELATED"/>
    <property type="match status" value="1"/>
</dbReference>
<evidence type="ECO:0000256" key="2">
    <source>
        <dbReference type="ARBA" id="ARBA00022801"/>
    </source>
</evidence>
<keyword evidence="3" id="KW-0464">Manganese</keyword>
<dbReference type="GO" id="GO:0030388">
    <property type="term" value="P:fructose 1,6-bisphosphate metabolic process"/>
    <property type="evidence" value="ECO:0007669"/>
    <property type="project" value="TreeGrafter"/>
</dbReference>
<dbReference type="GO" id="GO:0042132">
    <property type="term" value="F:fructose 1,6-bisphosphate 1-phosphatase activity"/>
    <property type="evidence" value="ECO:0007669"/>
    <property type="project" value="InterPro"/>
</dbReference>
<dbReference type="InterPro" id="IPR004464">
    <property type="entry name" value="FBPase_class-2/SBPase"/>
</dbReference>
<dbReference type="SUPFAM" id="SSF56655">
    <property type="entry name" value="Carbohydrate phosphatase"/>
    <property type="match status" value="1"/>
</dbReference>
<dbReference type="PIRSF" id="PIRSF004532">
    <property type="entry name" value="GlpX"/>
    <property type="match status" value="1"/>
</dbReference>
<keyword evidence="4" id="KW-0119">Carbohydrate metabolism</keyword>
<evidence type="ECO:0000313" key="5">
    <source>
        <dbReference type="EMBL" id="CAB4947389.1"/>
    </source>
</evidence>